<evidence type="ECO:0000256" key="1">
    <source>
        <dbReference type="SAM" id="MobiDB-lite"/>
    </source>
</evidence>
<dbReference type="AlphaFoldDB" id="A0A852ZIL2"/>
<feature type="compositionally biased region" description="Basic and acidic residues" evidence="1">
    <location>
        <begin position="67"/>
        <end position="76"/>
    </location>
</feature>
<comment type="caution">
    <text evidence="3">The sequence shown here is derived from an EMBL/GenBank/DDBJ whole genome shotgun (WGS) entry which is preliminary data.</text>
</comment>
<name>A0A852ZIL2_9ACTN</name>
<dbReference type="RefSeq" id="WP_179790165.1">
    <property type="nucleotide sequence ID" value="NZ_BAAARR010000021.1"/>
</dbReference>
<gene>
    <name evidence="3" type="ORF">F4554_005432</name>
</gene>
<protein>
    <recommendedName>
        <fullName evidence="2">eCIS core domain-containing protein</fullName>
    </recommendedName>
</protein>
<evidence type="ECO:0000313" key="3">
    <source>
        <dbReference type="EMBL" id="NYH92794.1"/>
    </source>
</evidence>
<dbReference type="EMBL" id="JACBZH010000001">
    <property type="protein sequence ID" value="NYH92794.1"/>
    <property type="molecule type" value="Genomic_DNA"/>
</dbReference>
<reference evidence="3 4" key="1">
    <citation type="submission" date="2020-07" db="EMBL/GenBank/DDBJ databases">
        <title>Sequencing the genomes of 1000 actinobacteria strains.</title>
        <authorList>
            <person name="Klenk H.-P."/>
        </authorList>
    </citation>
    <scope>NUCLEOTIDE SEQUENCE [LARGE SCALE GENOMIC DNA]</scope>
    <source>
        <strain evidence="3 4">DSM 18448</strain>
    </source>
</reference>
<feature type="compositionally biased region" description="Basic and acidic residues" evidence="1">
    <location>
        <begin position="42"/>
        <end position="59"/>
    </location>
</feature>
<proteinExistence type="predicted"/>
<feature type="region of interest" description="Disordered" evidence="1">
    <location>
        <begin position="1"/>
        <end position="76"/>
    </location>
</feature>
<feature type="domain" description="eCIS core" evidence="2">
    <location>
        <begin position="75"/>
        <end position="150"/>
    </location>
</feature>
<keyword evidence="4" id="KW-1185">Reference proteome</keyword>
<accession>A0A852ZIL2</accession>
<evidence type="ECO:0000259" key="2">
    <source>
        <dbReference type="Pfam" id="PF13699"/>
    </source>
</evidence>
<organism evidence="3 4">
    <name type="scientific">Actinopolymorpha rutila</name>
    <dbReference type="NCBI Taxonomy" id="446787"/>
    <lineage>
        <taxon>Bacteria</taxon>
        <taxon>Bacillati</taxon>
        <taxon>Actinomycetota</taxon>
        <taxon>Actinomycetes</taxon>
        <taxon>Propionibacteriales</taxon>
        <taxon>Actinopolymorphaceae</taxon>
        <taxon>Actinopolymorpha</taxon>
    </lineage>
</organism>
<dbReference type="InterPro" id="IPR025295">
    <property type="entry name" value="eCIS_core_dom"/>
</dbReference>
<feature type="compositionally biased region" description="Basic and acidic residues" evidence="1">
    <location>
        <begin position="1"/>
        <end position="12"/>
    </location>
</feature>
<dbReference type="Pfam" id="PF13699">
    <property type="entry name" value="eCIS_core"/>
    <property type="match status" value="1"/>
</dbReference>
<evidence type="ECO:0000313" key="4">
    <source>
        <dbReference type="Proteomes" id="UP000579605"/>
    </source>
</evidence>
<feature type="compositionally biased region" description="Basic and acidic residues" evidence="1">
    <location>
        <begin position="21"/>
        <end position="32"/>
    </location>
</feature>
<dbReference type="Proteomes" id="UP000579605">
    <property type="component" value="Unassembled WGS sequence"/>
</dbReference>
<sequence>MHELARSGREQTRLTVSNSTDSHEQLARRVANDVEGGSSNAAHERWSPDGARRPAREPTEVPSSVTDEIRAPGRPLDGEVRQDMERRLGHDFSRVRIHDGGSAQRSAYDVGAHAYTVGRDIVFGAGQYAPGTDRGRRLIAHELAHTIDQAAVAGAPRWLDREPVKHPEDERTLKPPAPYVVAPKMDEVALRSSPSGRRVDNRFYNLVGSIRQDARLLVEDRKGHWMRVRVLSGTALDGRTNQPRPAAGLSGWVSEELLERTNQPIPVPIRPEDYHSLEQFSKAWPYQDPTGQAEKIWVSQSRQTWTNKALAAAGIKPEEWKPRTGFRRSKPVFEKVYAYYSSLYLADHRLKWAAMAKLAGGEVFRGFRDQIVPAEEFGEALARAGKRDDGEISIGELAGGAYQVYSGSMDIVLLQMQQAIFMDLAWQHQAYREGGIKALAAAAARGELDKDGLAAWQEIDSGDPSRVSKGNQALLKREQYQVLQGGGKGGYYKQIQDIPDNDMIPETMSEEAKSPIPGGKPFADVVPGGDITRFEDRWKWLEKDMIPAYEKLSPAELERLVRKSLGELADRKF</sequence>